<name>A0AAU4JXF5_9NOCA</name>
<feature type="domain" description="ABC-type glycine betaine transport system substrate-binding" evidence="2">
    <location>
        <begin position="51"/>
        <end position="319"/>
    </location>
</feature>
<dbReference type="GO" id="GO:0043190">
    <property type="term" value="C:ATP-binding cassette (ABC) transporter complex"/>
    <property type="evidence" value="ECO:0007669"/>
    <property type="project" value="InterPro"/>
</dbReference>
<sequence>MTRRVRTVVLLALSSLLVLATAACGLSSGSTPPFTVTSGSIQKVPSLDGVKITVGSKEFTEQAILGYIIEYALMAAGADVRDLTSIVGSRSTRDAEIAGQVDVTYEYTGTGWINYLGNEKPVIGERAQFEAVRDQDLKENKLVWTAPAPMNNTYALATSKAVGDKTGVKTLSDYAALVNRDPNAARTCLETEFRSRQDGFPGMARAYGFPPTKVPVSILQGGIIYQATAGGTECPFGEVFTTDGRIKSLGLQLLTDDKQFFPNYNAAIVMREAFAKDHPAIEQVMTPVSNKLTTDAITNLNLKVDVNGQEPAVVARDWMIAEGFVRP</sequence>
<dbReference type="AlphaFoldDB" id="A0AAU4JXF5"/>
<organism evidence="3 4">
    <name type="scientific">Williamsia herbipolensis</name>
    <dbReference type="NCBI Taxonomy" id="1603258"/>
    <lineage>
        <taxon>Bacteria</taxon>
        <taxon>Bacillati</taxon>
        <taxon>Actinomycetota</taxon>
        <taxon>Actinomycetes</taxon>
        <taxon>Mycobacteriales</taxon>
        <taxon>Nocardiaceae</taxon>
        <taxon>Williamsia</taxon>
    </lineage>
</organism>
<reference evidence="3 4" key="1">
    <citation type="submission" date="2022-10" db="EMBL/GenBank/DDBJ databases">
        <title>The complete genomes of actinobacterial strains from the NBC collection.</title>
        <authorList>
            <person name="Joergensen T.S."/>
            <person name="Alvarez Arevalo M."/>
            <person name="Sterndorff E.B."/>
            <person name="Faurdal D."/>
            <person name="Vuksanovic O."/>
            <person name="Mourched A.-S."/>
            <person name="Charusanti P."/>
            <person name="Shaw S."/>
            <person name="Blin K."/>
            <person name="Weber T."/>
        </authorList>
    </citation>
    <scope>NUCLEOTIDE SEQUENCE [LARGE SCALE GENOMIC DNA]</scope>
    <source>
        <strain evidence="3 4">NBC_00319</strain>
    </source>
</reference>
<dbReference type="EMBL" id="CP108021">
    <property type="protein sequence ID" value="WUM18484.1"/>
    <property type="molecule type" value="Genomic_DNA"/>
</dbReference>
<protein>
    <submittedName>
        <fullName evidence="3">Glycine betaine ABC transporter substrate-binding protein</fullName>
    </submittedName>
</protein>
<evidence type="ECO:0000313" key="4">
    <source>
        <dbReference type="Proteomes" id="UP001432128"/>
    </source>
</evidence>
<feature type="chain" id="PRO_5043390941" evidence="1">
    <location>
        <begin position="23"/>
        <end position="327"/>
    </location>
</feature>
<evidence type="ECO:0000259" key="2">
    <source>
        <dbReference type="Pfam" id="PF04069"/>
    </source>
</evidence>
<dbReference type="SUPFAM" id="SSF53850">
    <property type="entry name" value="Periplasmic binding protein-like II"/>
    <property type="match status" value="1"/>
</dbReference>
<keyword evidence="4" id="KW-1185">Reference proteome</keyword>
<feature type="signal peptide" evidence="1">
    <location>
        <begin position="1"/>
        <end position="22"/>
    </location>
</feature>
<dbReference type="InterPro" id="IPR007210">
    <property type="entry name" value="ABC_Gly_betaine_transp_sub-bd"/>
</dbReference>
<gene>
    <name evidence="3" type="ORF">OG579_12050</name>
</gene>
<proteinExistence type="predicted"/>
<accession>A0AAU4JXF5</accession>
<dbReference type="PROSITE" id="PS51257">
    <property type="entry name" value="PROKAR_LIPOPROTEIN"/>
    <property type="match status" value="1"/>
</dbReference>
<dbReference type="CDD" id="cd13611">
    <property type="entry name" value="PBP2_YehZ"/>
    <property type="match status" value="1"/>
</dbReference>
<evidence type="ECO:0000256" key="1">
    <source>
        <dbReference type="SAM" id="SignalP"/>
    </source>
</evidence>
<dbReference type="Proteomes" id="UP001432128">
    <property type="component" value="Chromosome"/>
</dbReference>
<dbReference type="KEGG" id="whr:OG579_12050"/>
<dbReference type="Gene3D" id="3.40.190.10">
    <property type="entry name" value="Periplasmic binding protein-like II"/>
    <property type="match status" value="1"/>
</dbReference>
<keyword evidence="1" id="KW-0732">Signal</keyword>
<dbReference type="RefSeq" id="WP_328856119.1">
    <property type="nucleotide sequence ID" value="NZ_CP108021.1"/>
</dbReference>
<dbReference type="GO" id="GO:0022857">
    <property type="term" value="F:transmembrane transporter activity"/>
    <property type="evidence" value="ECO:0007669"/>
    <property type="project" value="InterPro"/>
</dbReference>
<evidence type="ECO:0000313" key="3">
    <source>
        <dbReference type="EMBL" id="WUM18484.1"/>
    </source>
</evidence>
<dbReference type="Gene3D" id="3.40.190.120">
    <property type="entry name" value="Osmoprotection protein (prox), domain 2"/>
    <property type="match status" value="1"/>
</dbReference>
<dbReference type="Pfam" id="PF04069">
    <property type="entry name" value="OpuAC"/>
    <property type="match status" value="1"/>
</dbReference>